<dbReference type="Proteomes" id="UP000256305">
    <property type="component" value="Unassembled WGS sequence"/>
</dbReference>
<dbReference type="AlphaFoldDB" id="A0A3E0J237"/>
<sequence length="70" mass="7956">MTKATEIELFEIISTLKLPDGDRLIDVSDFEDEDPPTTFVQSNFSTLPKGELRTFLLSKMKQIKAGDYDD</sequence>
<dbReference type="EMBL" id="QUAE01000021">
    <property type="protein sequence ID" value="REJ06931.1"/>
    <property type="molecule type" value="Genomic_DNA"/>
</dbReference>
<reference evidence="1 2" key="1">
    <citation type="submission" date="2018-08" db="EMBL/GenBank/DDBJ databases">
        <title>Genome sequence of Halobacillus trueperi KCTC 3686.</title>
        <authorList>
            <person name="Cho K.H."/>
            <person name="Kwak M.-J."/>
            <person name="Kim B.-Y."/>
            <person name="Chun J."/>
        </authorList>
    </citation>
    <scope>NUCLEOTIDE SEQUENCE [LARGE SCALE GENOMIC DNA]</scope>
    <source>
        <strain evidence="1 2">KCTC 3686</strain>
    </source>
</reference>
<evidence type="ECO:0000313" key="1">
    <source>
        <dbReference type="EMBL" id="REJ06931.1"/>
    </source>
</evidence>
<accession>A0A3E0J237</accession>
<keyword evidence="2" id="KW-1185">Reference proteome</keyword>
<comment type="caution">
    <text evidence="1">The sequence shown here is derived from an EMBL/GenBank/DDBJ whole genome shotgun (WGS) entry which is preliminary data.</text>
</comment>
<organism evidence="1 2">
    <name type="scientific">Halobacillus trueperi</name>
    <dbReference type="NCBI Taxonomy" id="156205"/>
    <lineage>
        <taxon>Bacteria</taxon>
        <taxon>Bacillati</taxon>
        <taxon>Bacillota</taxon>
        <taxon>Bacilli</taxon>
        <taxon>Bacillales</taxon>
        <taxon>Bacillaceae</taxon>
        <taxon>Halobacillus</taxon>
    </lineage>
</organism>
<gene>
    <name evidence="1" type="ORF">DYE48_17515</name>
</gene>
<evidence type="ECO:0000313" key="2">
    <source>
        <dbReference type="Proteomes" id="UP000256305"/>
    </source>
</evidence>
<proteinExistence type="predicted"/>
<dbReference type="RefSeq" id="WP_115824724.1">
    <property type="nucleotide sequence ID" value="NZ_QUAE01000021.1"/>
</dbReference>
<name>A0A3E0J237_9BACI</name>
<protein>
    <submittedName>
        <fullName evidence="1">Uncharacterized protein</fullName>
    </submittedName>
</protein>